<evidence type="ECO:0000313" key="1">
    <source>
        <dbReference type="EMBL" id="MFB2879096.1"/>
    </source>
</evidence>
<keyword evidence="2" id="KW-1185">Reference proteome</keyword>
<organism evidence="1 2">
    <name type="scientific">Floridaenema aerugineum BLCC-F46</name>
    <dbReference type="NCBI Taxonomy" id="3153654"/>
    <lineage>
        <taxon>Bacteria</taxon>
        <taxon>Bacillati</taxon>
        <taxon>Cyanobacteriota</taxon>
        <taxon>Cyanophyceae</taxon>
        <taxon>Oscillatoriophycideae</taxon>
        <taxon>Aerosakkonematales</taxon>
        <taxon>Aerosakkonemataceae</taxon>
        <taxon>Floridanema</taxon>
        <taxon>Floridanema aerugineum</taxon>
    </lineage>
</organism>
<name>A0ABV4X991_9CYAN</name>
<evidence type="ECO:0000313" key="2">
    <source>
        <dbReference type="Proteomes" id="UP001576774"/>
    </source>
</evidence>
<dbReference type="EMBL" id="JBHFNQ010000149">
    <property type="protein sequence ID" value="MFB2879096.1"/>
    <property type="molecule type" value="Genomic_DNA"/>
</dbReference>
<comment type="caution">
    <text evidence="1">The sequence shown here is derived from an EMBL/GenBank/DDBJ whole genome shotgun (WGS) entry which is preliminary data.</text>
</comment>
<accession>A0ABV4X991</accession>
<protein>
    <submittedName>
        <fullName evidence="1">Uncharacterized protein</fullName>
    </submittedName>
</protein>
<dbReference type="RefSeq" id="WP_413272146.1">
    <property type="nucleotide sequence ID" value="NZ_JBHFNQ010000149.1"/>
</dbReference>
<sequence>MNQPNFQNMSKKELLSYYVKHRNEDEAFYALMDKIYAEPPGEIHPAPQSIDDLKNFPELLERKRQQEQENELQQ</sequence>
<proteinExistence type="predicted"/>
<dbReference type="InterPro" id="IPR054053">
    <property type="entry name" value="DUF6887"/>
</dbReference>
<dbReference type="Proteomes" id="UP001576774">
    <property type="component" value="Unassembled WGS sequence"/>
</dbReference>
<gene>
    <name evidence="1" type="ORF">ACE1CC_19760</name>
</gene>
<dbReference type="Pfam" id="PF21826">
    <property type="entry name" value="DUF6887"/>
    <property type="match status" value="1"/>
</dbReference>
<reference evidence="1 2" key="1">
    <citation type="submission" date="2024-09" db="EMBL/GenBank/DDBJ databases">
        <title>Floridaenema gen nov. (Aerosakkonemataceae, Aerosakkonematales ord. nov., Cyanobacteria) from benthic tropical and subtropical fresh waters, with the description of four new species.</title>
        <authorList>
            <person name="Moretto J.A."/>
            <person name="Berthold D.E."/>
            <person name="Lefler F.W."/>
            <person name="Huang I.-S."/>
            <person name="Laughinghouse H. IV."/>
        </authorList>
    </citation>
    <scope>NUCLEOTIDE SEQUENCE [LARGE SCALE GENOMIC DNA]</scope>
    <source>
        <strain evidence="1 2">BLCC-F46</strain>
    </source>
</reference>